<feature type="transmembrane region" description="Helical" evidence="8">
    <location>
        <begin position="273"/>
        <end position="296"/>
    </location>
</feature>
<evidence type="ECO:0000256" key="1">
    <source>
        <dbReference type="ARBA" id="ARBA00004651"/>
    </source>
</evidence>
<dbReference type="Proteomes" id="UP001209854">
    <property type="component" value="Unassembled WGS sequence"/>
</dbReference>
<evidence type="ECO:0000256" key="7">
    <source>
        <dbReference type="ARBA" id="ARBA00023136"/>
    </source>
</evidence>
<comment type="caution">
    <text evidence="9">The sequence shown here is derived from an EMBL/GenBank/DDBJ whole genome shotgun (WGS) entry which is preliminary data.</text>
</comment>
<feature type="transmembrane region" description="Helical" evidence="8">
    <location>
        <begin position="328"/>
        <end position="346"/>
    </location>
</feature>
<reference evidence="9 10" key="1">
    <citation type="submission" date="2022-10" db="EMBL/GenBank/DDBJ databases">
        <title>High-quality genome sequences of two octocoral-associated bacteria, Endozoicomonas euniceicola EF212 and Endozoicomonas gorgoniicola PS125.</title>
        <authorList>
            <person name="Chiou Y.-J."/>
            <person name="Chen Y.-H."/>
        </authorList>
    </citation>
    <scope>NUCLEOTIDE SEQUENCE [LARGE SCALE GENOMIC DNA]</scope>
    <source>
        <strain evidence="9 10">PS125</strain>
    </source>
</reference>
<feature type="transmembrane region" description="Helical" evidence="8">
    <location>
        <begin position="422"/>
        <end position="447"/>
    </location>
</feature>
<name>A0ABT3MU96_9GAMM</name>
<dbReference type="Pfam" id="PF02028">
    <property type="entry name" value="BCCT"/>
    <property type="match status" value="1"/>
</dbReference>
<feature type="transmembrane region" description="Helical" evidence="8">
    <location>
        <begin position="97"/>
        <end position="118"/>
    </location>
</feature>
<keyword evidence="5 8" id="KW-0812">Transmembrane</keyword>
<sequence length="538" mass="58831">MQPDQMIARSGFFKGIHPGLGIASKVMIFAFVIFTIFNIQLANEIFGSIKNWIQSSLSWYYVTVVSLVLVFSIWVAFSRFGDIRLGMDDEKPEFKFFTWFSMLFSCAIGTGIMFWSVAEPVFHFQGNPFMAMAGVETGTSEAAQIAMRISLFHWGLHGWAIYIIVGLMLAYFSYRRGLPLTIRSGLYPIFGDRINGPLGHAVDLLAIFSTLFGTTTTLGLGVSQLNAGLNYLFGMEISTTNQIILIAVITSVATASVVSGIDKGIRWLSLWNIRISAILIGFFIIAGPTVFLLGMLATSVGDYIANIIPMGLWTDPNPESTWQGGWTIFYWGWWLSWGPLVGMFIARISRGRTIRQFLLSALTIPPLGGFIWIVSFGGTALYTELYGAGGIVEAVNSDMTLALYQTIEAIGVEQLTLFMATVASIMIVSWFVTSADSGTLVICTILSTGSNNPPQRFRVFWGLTLGIVAAVLLLSGGLQILQTASTLAALPFSVILIMMCFSLVKGLNDEANGITYNDRDLGKKLETKIAVTSEPTAS</sequence>
<protein>
    <submittedName>
        <fullName evidence="9">BCCT family transporter</fullName>
    </submittedName>
</protein>
<feature type="transmembrane region" description="Helical" evidence="8">
    <location>
        <begin position="358"/>
        <end position="382"/>
    </location>
</feature>
<feature type="transmembrane region" description="Helical" evidence="8">
    <location>
        <begin position="59"/>
        <end position="77"/>
    </location>
</feature>
<feature type="transmembrane region" description="Helical" evidence="8">
    <location>
        <begin position="242"/>
        <end position="261"/>
    </location>
</feature>
<evidence type="ECO:0000256" key="8">
    <source>
        <dbReference type="SAM" id="Phobius"/>
    </source>
</evidence>
<keyword evidence="3" id="KW-0813">Transport</keyword>
<accession>A0ABT3MU96</accession>
<evidence type="ECO:0000256" key="4">
    <source>
        <dbReference type="ARBA" id="ARBA00022475"/>
    </source>
</evidence>
<comment type="subcellular location">
    <subcellularLocation>
        <location evidence="1">Cell membrane</location>
        <topology evidence="1">Multi-pass membrane protein</topology>
    </subcellularLocation>
</comment>
<keyword evidence="4" id="KW-1003">Cell membrane</keyword>
<gene>
    <name evidence="9" type="ORF">NX722_09850</name>
</gene>
<dbReference type="InterPro" id="IPR000060">
    <property type="entry name" value="BCCT_transptr"/>
</dbReference>
<evidence type="ECO:0000256" key="2">
    <source>
        <dbReference type="ARBA" id="ARBA00005658"/>
    </source>
</evidence>
<evidence type="ECO:0000313" key="9">
    <source>
        <dbReference type="EMBL" id="MCW7552940.1"/>
    </source>
</evidence>
<keyword evidence="7 8" id="KW-0472">Membrane</keyword>
<feature type="transmembrane region" description="Helical" evidence="8">
    <location>
        <begin position="459"/>
        <end position="481"/>
    </location>
</feature>
<feature type="transmembrane region" description="Helical" evidence="8">
    <location>
        <begin position="487"/>
        <end position="504"/>
    </location>
</feature>
<feature type="transmembrane region" description="Helical" evidence="8">
    <location>
        <begin position="20"/>
        <end position="39"/>
    </location>
</feature>
<feature type="transmembrane region" description="Helical" evidence="8">
    <location>
        <begin position="156"/>
        <end position="174"/>
    </location>
</feature>
<dbReference type="PROSITE" id="PS01303">
    <property type="entry name" value="BCCT"/>
    <property type="match status" value="1"/>
</dbReference>
<evidence type="ECO:0000256" key="6">
    <source>
        <dbReference type="ARBA" id="ARBA00022989"/>
    </source>
</evidence>
<dbReference type="PANTHER" id="PTHR30047:SF7">
    <property type="entry name" value="HIGH-AFFINITY CHOLINE TRANSPORT PROTEIN"/>
    <property type="match status" value="1"/>
</dbReference>
<organism evidence="9 10">
    <name type="scientific">Endozoicomonas gorgoniicola</name>
    <dbReference type="NCBI Taxonomy" id="1234144"/>
    <lineage>
        <taxon>Bacteria</taxon>
        <taxon>Pseudomonadati</taxon>
        <taxon>Pseudomonadota</taxon>
        <taxon>Gammaproteobacteria</taxon>
        <taxon>Oceanospirillales</taxon>
        <taxon>Endozoicomonadaceae</taxon>
        <taxon>Endozoicomonas</taxon>
    </lineage>
</organism>
<evidence type="ECO:0000313" key="10">
    <source>
        <dbReference type="Proteomes" id="UP001209854"/>
    </source>
</evidence>
<dbReference type="RefSeq" id="WP_262567842.1">
    <property type="nucleotide sequence ID" value="NZ_JAPFCC010000001.1"/>
</dbReference>
<dbReference type="InterPro" id="IPR018093">
    <property type="entry name" value="BCCT_CS"/>
</dbReference>
<evidence type="ECO:0000256" key="3">
    <source>
        <dbReference type="ARBA" id="ARBA00022448"/>
    </source>
</evidence>
<proteinExistence type="inferred from homology"/>
<keyword evidence="10" id="KW-1185">Reference proteome</keyword>
<evidence type="ECO:0000256" key="5">
    <source>
        <dbReference type="ARBA" id="ARBA00022692"/>
    </source>
</evidence>
<comment type="similarity">
    <text evidence="2">Belongs to the BCCT transporter (TC 2.A.15) family.</text>
</comment>
<dbReference type="EMBL" id="JAPFCC010000001">
    <property type="protein sequence ID" value="MCW7552940.1"/>
    <property type="molecule type" value="Genomic_DNA"/>
</dbReference>
<keyword evidence="6 8" id="KW-1133">Transmembrane helix</keyword>
<dbReference type="NCBIfam" id="TIGR00842">
    <property type="entry name" value="bcct"/>
    <property type="match status" value="1"/>
</dbReference>
<dbReference type="PANTHER" id="PTHR30047">
    <property type="entry name" value="HIGH-AFFINITY CHOLINE TRANSPORT PROTEIN-RELATED"/>
    <property type="match status" value="1"/>
</dbReference>
<feature type="transmembrane region" description="Helical" evidence="8">
    <location>
        <begin position="201"/>
        <end position="222"/>
    </location>
</feature>